<dbReference type="Proteomes" id="UP000054279">
    <property type="component" value="Unassembled WGS sequence"/>
</dbReference>
<dbReference type="AlphaFoldDB" id="A0A0C9VGN6"/>
<dbReference type="InterPro" id="IPR021109">
    <property type="entry name" value="Peptidase_aspartic_dom_sf"/>
</dbReference>
<evidence type="ECO:0000313" key="1">
    <source>
        <dbReference type="EMBL" id="KIJ36506.1"/>
    </source>
</evidence>
<keyword evidence="2" id="KW-1185">Reference proteome</keyword>
<feature type="non-terminal residue" evidence="1">
    <location>
        <position position="306"/>
    </location>
</feature>
<dbReference type="HOGENOM" id="CLU_919977_0_0_1"/>
<reference evidence="1 2" key="1">
    <citation type="submission" date="2014-06" db="EMBL/GenBank/DDBJ databases">
        <title>Evolutionary Origins and Diversification of the Mycorrhizal Mutualists.</title>
        <authorList>
            <consortium name="DOE Joint Genome Institute"/>
            <consortium name="Mycorrhizal Genomics Consortium"/>
            <person name="Kohler A."/>
            <person name="Kuo A."/>
            <person name="Nagy L.G."/>
            <person name="Floudas D."/>
            <person name="Copeland A."/>
            <person name="Barry K.W."/>
            <person name="Cichocki N."/>
            <person name="Veneault-Fourrey C."/>
            <person name="LaButti K."/>
            <person name="Lindquist E.A."/>
            <person name="Lipzen A."/>
            <person name="Lundell T."/>
            <person name="Morin E."/>
            <person name="Murat C."/>
            <person name="Riley R."/>
            <person name="Ohm R."/>
            <person name="Sun H."/>
            <person name="Tunlid A."/>
            <person name="Henrissat B."/>
            <person name="Grigoriev I.V."/>
            <person name="Hibbett D.S."/>
            <person name="Martin F."/>
        </authorList>
    </citation>
    <scope>NUCLEOTIDE SEQUENCE [LARGE SCALE GENOMIC DNA]</scope>
    <source>
        <strain evidence="1 2">SS14</strain>
    </source>
</reference>
<gene>
    <name evidence="1" type="ORF">M422DRAFT_98930</name>
</gene>
<name>A0A0C9VGN6_SPHS4</name>
<dbReference type="CDD" id="cd00303">
    <property type="entry name" value="retropepsin_like"/>
    <property type="match status" value="1"/>
</dbReference>
<accession>A0A0C9VGN6</accession>
<sequence length="306" mass="34846">MPAPGSNRAPKTFDGSEDDIADCLELFENCANDAQLPDKEKVSFIFRYLSHGQKDVFKTFEGYEELDWTKFKVAIEEAFEGAFKEKKYTRQSLIQFTRNTATLPIQTDAELRAYQRGFQAITHYLIKEQIITEDEHDRYYWFGFHQDTRKILERRLTTMIPDHPRSKAYRSADVFRASKYLFEQIATILFTQSTTLHTASIRELDAKIQGKHAEIGIYDPGAELVCISDVAAKELGLPFSTDMQLSMTDANGGSKATFGIIENLELVIGGMSIYVHAWIIKDAPYRLLLGRPFQLAARADTEDIGD</sequence>
<organism evidence="1 2">
    <name type="scientific">Sphaerobolus stellatus (strain SS14)</name>
    <dbReference type="NCBI Taxonomy" id="990650"/>
    <lineage>
        <taxon>Eukaryota</taxon>
        <taxon>Fungi</taxon>
        <taxon>Dikarya</taxon>
        <taxon>Basidiomycota</taxon>
        <taxon>Agaricomycotina</taxon>
        <taxon>Agaricomycetes</taxon>
        <taxon>Phallomycetidae</taxon>
        <taxon>Geastrales</taxon>
        <taxon>Sphaerobolaceae</taxon>
        <taxon>Sphaerobolus</taxon>
    </lineage>
</organism>
<dbReference type="Gene3D" id="2.40.70.10">
    <property type="entry name" value="Acid Proteases"/>
    <property type="match status" value="1"/>
</dbReference>
<dbReference type="OrthoDB" id="3257444at2759"/>
<evidence type="ECO:0000313" key="2">
    <source>
        <dbReference type="Proteomes" id="UP000054279"/>
    </source>
</evidence>
<proteinExistence type="predicted"/>
<dbReference type="Pfam" id="PF13650">
    <property type="entry name" value="Asp_protease_2"/>
    <property type="match status" value="1"/>
</dbReference>
<protein>
    <submittedName>
        <fullName evidence="1">Uncharacterized protein</fullName>
    </submittedName>
</protein>
<dbReference type="EMBL" id="KN837177">
    <property type="protein sequence ID" value="KIJ36506.1"/>
    <property type="molecule type" value="Genomic_DNA"/>
</dbReference>